<sequence>MSRNYKSVCEELDALTVSYLSILEEYREQWKEISSELQEGFLELAHAKYTMGTKVISHYSYDTRMKAILEVEIDDLNRINVKKDEKMKRKEGLRQRKMNKEEEKEEKKVERKRDPIYWFGLFVSPSLYKSQDKFKKSIESLIEQVNKMKRLEEIEKRYKELIKEKEMKN</sequence>
<dbReference type="AlphaFoldDB" id="A0A9P7BUK1"/>
<dbReference type="PANTHER" id="PTHR31996">
    <property type="entry name" value="COILED-COIL DOMAIN-CONTAINING PROTEIN 115"/>
    <property type="match status" value="1"/>
</dbReference>
<dbReference type="GO" id="GO:1990871">
    <property type="term" value="C:Vma12-Vma22 assembly complex"/>
    <property type="evidence" value="ECO:0007669"/>
    <property type="project" value="TreeGrafter"/>
</dbReference>
<dbReference type="GO" id="GO:0051082">
    <property type="term" value="F:unfolded protein binding"/>
    <property type="evidence" value="ECO:0007669"/>
    <property type="project" value="TreeGrafter"/>
</dbReference>
<reference evidence="3" key="1">
    <citation type="journal article" date="2020" name="Microb. Genom.">
        <title>Genetic diversity of clinical and environmental Mucorales isolates obtained from an investigation of mucormycosis cases among solid organ transplant recipients.</title>
        <authorList>
            <person name="Nguyen M.H."/>
            <person name="Kaul D."/>
            <person name="Muto C."/>
            <person name="Cheng S.J."/>
            <person name="Richter R.A."/>
            <person name="Bruno V.M."/>
            <person name="Liu G."/>
            <person name="Beyhan S."/>
            <person name="Sundermann A.J."/>
            <person name="Mounaud S."/>
            <person name="Pasculle A.W."/>
            <person name="Nierman W.C."/>
            <person name="Driscoll E."/>
            <person name="Cumbie R."/>
            <person name="Clancy C.J."/>
            <person name="Dupont C.L."/>
        </authorList>
    </citation>
    <scope>NUCLEOTIDE SEQUENCE</scope>
    <source>
        <strain evidence="3">GL11</strain>
    </source>
</reference>
<dbReference type="Proteomes" id="UP000716291">
    <property type="component" value="Unassembled WGS sequence"/>
</dbReference>
<name>A0A9P7BUK1_RHIOR</name>
<evidence type="ECO:0000313" key="3">
    <source>
        <dbReference type="EMBL" id="KAG1311069.1"/>
    </source>
</evidence>
<evidence type="ECO:0000313" key="4">
    <source>
        <dbReference type="Proteomes" id="UP000716291"/>
    </source>
</evidence>
<dbReference type="GO" id="GO:0070072">
    <property type="term" value="P:vacuolar proton-transporting V-type ATPase complex assembly"/>
    <property type="evidence" value="ECO:0007669"/>
    <property type="project" value="InterPro"/>
</dbReference>
<dbReference type="PANTHER" id="PTHR31996:SF2">
    <property type="entry name" value="COILED-COIL DOMAIN-CONTAINING PROTEIN 115"/>
    <property type="match status" value="1"/>
</dbReference>
<dbReference type="InterPro" id="IPR040357">
    <property type="entry name" value="Vma22/CCDC115"/>
</dbReference>
<keyword evidence="4" id="KW-1185">Reference proteome</keyword>
<evidence type="ECO:0000256" key="2">
    <source>
        <dbReference type="SAM" id="MobiDB-lite"/>
    </source>
</evidence>
<protein>
    <recommendedName>
        <fullName evidence="1">Vacuolar ATPase assembly protein VMA22</fullName>
    </recommendedName>
</protein>
<feature type="region of interest" description="Disordered" evidence="2">
    <location>
        <begin position="87"/>
        <end position="110"/>
    </location>
</feature>
<accession>A0A9P7BUK1</accession>
<comment type="caution">
    <text evidence="3">The sequence shown here is derived from an EMBL/GenBank/DDBJ whole genome shotgun (WGS) entry which is preliminary data.</text>
</comment>
<proteinExistence type="predicted"/>
<dbReference type="Pfam" id="PF21730">
    <property type="entry name" value="Vma22_CCDC115"/>
    <property type="match status" value="1"/>
</dbReference>
<evidence type="ECO:0000256" key="1">
    <source>
        <dbReference type="ARBA" id="ARBA00093634"/>
    </source>
</evidence>
<dbReference type="Gene3D" id="1.10.287.3240">
    <property type="match status" value="1"/>
</dbReference>
<dbReference type="EMBL" id="JAANQT010000430">
    <property type="protein sequence ID" value="KAG1311069.1"/>
    <property type="molecule type" value="Genomic_DNA"/>
</dbReference>
<dbReference type="GO" id="GO:0046961">
    <property type="term" value="F:proton-transporting ATPase activity, rotational mechanism"/>
    <property type="evidence" value="ECO:0007669"/>
    <property type="project" value="InterPro"/>
</dbReference>
<dbReference type="OrthoDB" id="408631at2759"/>
<organism evidence="3 4">
    <name type="scientific">Rhizopus oryzae</name>
    <name type="common">Mucormycosis agent</name>
    <name type="synonym">Rhizopus arrhizus var. delemar</name>
    <dbReference type="NCBI Taxonomy" id="64495"/>
    <lineage>
        <taxon>Eukaryota</taxon>
        <taxon>Fungi</taxon>
        <taxon>Fungi incertae sedis</taxon>
        <taxon>Mucoromycota</taxon>
        <taxon>Mucoromycotina</taxon>
        <taxon>Mucoromycetes</taxon>
        <taxon>Mucorales</taxon>
        <taxon>Mucorineae</taxon>
        <taxon>Rhizopodaceae</taxon>
        <taxon>Rhizopus</taxon>
    </lineage>
</organism>
<gene>
    <name evidence="3" type="ORF">G6F64_004083</name>
</gene>